<accession>A0A919JMV9</accession>
<evidence type="ECO:0000256" key="5">
    <source>
        <dbReference type="ARBA" id="ARBA00023315"/>
    </source>
</evidence>
<evidence type="ECO:0000256" key="2">
    <source>
        <dbReference type="ARBA" id="ARBA00007937"/>
    </source>
</evidence>
<evidence type="ECO:0000259" key="6">
    <source>
        <dbReference type="SMART" id="SM00563"/>
    </source>
</evidence>
<dbReference type="CDD" id="cd07993">
    <property type="entry name" value="LPLAT_DHAPAT-like"/>
    <property type="match status" value="1"/>
</dbReference>
<dbReference type="Pfam" id="PF19277">
    <property type="entry name" value="GPAT_C"/>
    <property type="match status" value="1"/>
</dbReference>
<dbReference type="GO" id="GO:0006629">
    <property type="term" value="P:lipid metabolic process"/>
    <property type="evidence" value="ECO:0007669"/>
    <property type="project" value="InterPro"/>
</dbReference>
<dbReference type="InterPro" id="IPR041728">
    <property type="entry name" value="GPAT/DHAPAT_LPLAT"/>
</dbReference>
<dbReference type="RefSeq" id="WP_203775957.1">
    <property type="nucleotide sequence ID" value="NZ_BAAAYJ010000063.1"/>
</dbReference>
<comment type="caution">
    <text evidence="7">The sequence shown here is derived from an EMBL/GenBank/DDBJ whole genome shotgun (WGS) entry which is preliminary data.</text>
</comment>
<comment type="subcellular location">
    <subcellularLocation>
        <location evidence="1">Endomembrane system</location>
        <topology evidence="1">Peripheral membrane protein</topology>
    </subcellularLocation>
</comment>
<comment type="similarity">
    <text evidence="2">Belongs to the GPAT/DAPAT family.</text>
</comment>
<dbReference type="GO" id="GO:0012505">
    <property type="term" value="C:endomembrane system"/>
    <property type="evidence" value="ECO:0007669"/>
    <property type="project" value="UniProtKB-SubCell"/>
</dbReference>
<gene>
    <name evidence="7" type="primary">plsB1</name>
    <name evidence="7" type="ORF">Ani05nite_72470</name>
</gene>
<evidence type="ECO:0000256" key="4">
    <source>
        <dbReference type="ARBA" id="ARBA00023136"/>
    </source>
</evidence>
<keyword evidence="5 7" id="KW-0012">Acyltransferase</keyword>
<dbReference type="SUPFAM" id="SSF69593">
    <property type="entry name" value="Glycerol-3-phosphate (1)-acyltransferase"/>
    <property type="match status" value="1"/>
</dbReference>
<evidence type="ECO:0000256" key="3">
    <source>
        <dbReference type="ARBA" id="ARBA00022679"/>
    </source>
</evidence>
<evidence type="ECO:0000313" key="7">
    <source>
        <dbReference type="EMBL" id="GIE53713.1"/>
    </source>
</evidence>
<keyword evidence="3" id="KW-0808">Transferase</keyword>
<dbReference type="Pfam" id="PF01553">
    <property type="entry name" value="Acyltransferase"/>
    <property type="match status" value="1"/>
</dbReference>
<evidence type="ECO:0000313" key="8">
    <source>
        <dbReference type="Proteomes" id="UP000647172"/>
    </source>
</evidence>
<organism evidence="7 8">
    <name type="scientific">Actinoplanes nipponensis</name>
    <dbReference type="NCBI Taxonomy" id="135950"/>
    <lineage>
        <taxon>Bacteria</taxon>
        <taxon>Bacillati</taxon>
        <taxon>Actinomycetota</taxon>
        <taxon>Actinomycetes</taxon>
        <taxon>Micromonosporales</taxon>
        <taxon>Micromonosporaceae</taxon>
        <taxon>Actinoplanes</taxon>
    </lineage>
</organism>
<dbReference type="SMART" id="SM00563">
    <property type="entry name" value="PlsC"/>
    <property type="match status" value="1"/>
</dbReference>
<dbReference type="GO" id="GO:0008374">
    <property type="term" value="F:O-acyltransferase activity"/>
    <property type="evidence" value="ECO:0007669"/>
    <property type="project" value="InterPro"/>
</dbReference>
<dbReference type="PANTHER" id="PTHR12563:SF17">
    <property type="entry name" value="DIHYDROXYACETONE PHOSPHATE ACYLTRANSFERASE"/>
    <property type="match status" value="1"/>
</dbReference>
<keyword evidence="4" id="KW-0472">Membrane</keyword>
<dbReference type="InterPro" id="IPR045520">
    <property type="entry name" value="GPAT/DHAPAT_C"/>
</dbReference>
<dbReference type="PANTHER" id="PTHR12563">
    <property type="entry name" value="GLYCEROL-3-PHOSPHATE ACYLTRANSFERASE"/>
    <property type="match status" value="1"/>
</dbReference>
<evidence type="ECO:0000256" key="1">
    <source>
        <dbReference type="ARBA" id="ARBA00004184"/>
    </source>
</evidence>
<dbReference type="InterPro" id="IPR022284">
    <property type="entry name" value="GPAT/DHAPAT"/>
</dbReference>
<dbReference type="InterPro" id="IPR002123">
    <property type="entry name" value="Plipid/glycerol_acylTrfase"/>
</dbReference>
<dbReference type="Proteomes" id="UP000647172">
    <property type="component" value="Unassembled WGS sequence"/>
</dbReference>
<dbReference type="AlphaFoldDB" id="A0A919JMV9"/>
<proteinExistence type="inferred from homology"/>
<feature type="domain" description="Phospholipid/glycerol acyltransferase" evidence="6">
    <location>
        <begin position="125"/>
        <end position="252"/>
    </location>
</feature>
<reference evidence="7" key="1">
    <citation type="submission" date="2021-01" db="EMBL/GenBank/DDBJ databases">
        <title>Whole genome shotgun sequence of Actinoplanes nipponensis NBRC 14063.</title>
        <authorList>
            <person name="Komaki H."/>
            <person name="Tamura T."/>
        </authorList>
    </citation>
    <scope>NUCLEOTIDE SEQUENCE</scope>
    <source>
        <strain evidence="7">NBRC 14063</strain>
    </source>
</reference>
<dbReference type="PIRSF" id="PIRSF000437">
    <property type="entry name" value="GPAT_DHAPAT"/>
    <property type="match status" value="1"/>
</dbReference>
<keyword evidence="8" id="KW-1185">Reference proteome</keyword>
<dbReference type="NCBIfam" id="NF008883">
    <property type="entry name" value="PRK11915.1"/>
    <property type="match status" value="1"/>
</dbReference>
<name>A0A919JMV9_9ACTN</name>
<sequence length="630" mass="70845">MNPNLTDHPTILRSLDRAGVRTLQRAGVLQEPASPLPTDTPEVAQLLGDAGLAERLTDLAHSLGRDPREVRAEAAGHLREMGATHTGRAPRDWARFSRWLSRAHDLVVDPEQTRQLRALDRKQSLLFPFSHRSYLDGVTVPAAVSQNGITPAFVLAGANLDVFPFNHLLRRSGFVYVRRSTADIPVYRLVLRAYVAQMIRNRRNLSWSIEGGRTRTGKLRPPTYGVLRYMIDALDEETRAQALIVPVSIVYEQLHEVAMMTAEARGDSKRPEDLRWLWNFGRSQRERFGRVYLQFGEPIPLRDRLAELRADERVGPRVVERIALETCHRINRATPVTTTAVVCLALLGADRALTLDEVLATVAPLARYIRRRGRPVAGAADLTDRATIRRTLDDLVRSGVLASYDGGTDAVWRIGPGQHLVAAFYRNTAVHVLVDRAIGELALAAAMAGGENALQTATRETLRLRELLKFDFFFPPRREFADEMAAELAIADPGQADGWHEFTPDDARRWLTDTEPLVAHLVLRPFLDAYHVVADRLAAWEDDDEPFDEARFLDECLRVGRQWALQKRLASEESVSLELFKPALRLAEHRDLVVFRGPDTAKRRADFLDEMRGTVSLVAVIAQSARRDRP</sequence>
<dbReference type="GO" id="GO:0005886">
    <property type="term" value="C:plasma membrane"/>
    <property type="evidence" value="ECO:0007669"/>
    <property type="project" value="TreeGrafter"/>
</dbReference>
<protein>
    <submittedName>
        <fullName evidence="7">Acyltransferase plsB1</fullName>
    </submittedName>
</protein>
<dbReference type="EMBL" id="BOMQ01000088">
    <property type="protein sequence ID" value="GIE53713.1"/>
    <property type="molecule type" value="Genomic_DNA"/>
</dbReference>